<dbReference type="GeneID" id="81380111"/>
<name>A0A9W9PBZ0_PENCI</name>
<proteinExistence type="inferred from homology"/>
<evidence type="ECO:0000256" key="2">
    <source>
        <dbReference type="ARBA" id="ARBA00005336"/>
    </source>
</evidence>
<keyword evidence="5" id="KW-0119">Carbohydrate metabolism</keyword>
<dbReference type="InterPro" id="IPR002772">
    <property type="entry name" value="Glyco_hydro_3_C"/>
</dbReference>
<dbReference type="OrthoDB" id="47059at2759"/>
<evidence type="ECO:0000313" key="10">
    <source>
        <dbReference type="Proteomes" id="UP001147733"/>
    </source>
</evidence>
<evidence type="ECO:0000256" key="1">
    <source>
        <dbReference type="ARBA" id="ARBA00000448"/>
    </source>
</evidence>
<dbReference type="GO" id="GO:0008422">
    <property type="term" value="F:beta-glucosidase activity"/>
    <property type="evidence" value="ECO:0007669"/>
    <property type="project" value="UniProtKB-EC"/>
</dbReference>
<evidence type="ECO:0000256" key="7">
    <source>
        <dbReference type="ARBA" id="ARBA00023326"/>
    </source>
</evidence>
<dbReference type="SUPFAM" id="SSF52279">
    <property type="entry name" value="Beta-D-glucan exohydrolase, C-terminal domain"/>
    <property type="match status" value="1"/>
</dbReference>
<evidence type="ECO:0000256" key="3">
    <source>
        <dbReference type="ARBA" id="ARBA00012744"/>
    </source>
</evidence>
<dbReference type="InterPro" id="IPR036881">
    <property type="entry name" value="Glyco_hydro_3_C_sf"/>
</dbReference>
<dbReference type="EC" id="3.2.1.21" evidence="3"/>
<keyword evidence="7" id="KW-0624">Polysaccharide degradation</keyword>
<evidence type="ECO:0000256" key="6">
    <source>
        <dbReference type="ARBA" id="ARBA00023295"/>
    </source>
</evidence>
<dbReference type="Proteomes" id="UP001147733">
    <property type="component" value="Unassembled WGS sequence"/>
</dbReference>
<evidence type="ECO:0000256" key="4">
    <source>
        <dbReference type="ARBA" id="ARBA00022801"/>
    </source>
</evidence>
<reference evidence="9" key="1">
    <citation type="submission" date="2022-11" db="EMBL/GenBank/DDBJ databases">
        <authorList>
            <person name="Petersen C."/>
        </authorList>
    </citation>
    <scope>NUCLEOTIDE SEQUENCE</scope>
    <source>
        <strain evidence="9">IBT 23319</strain>
    </source>
</reference>
<feature type="domain" description="Glycoside hydrolase family 3 C-terminal" evidence="8">
    <location>
        <begin position="16"/>
        <end position="132"/>
    </location>
</feature>
<evidence type="ECO:0000313" key="9">
    <source>
        <dbReference type="EMBL" id="KAJ5240433.1"/>
    </source>
</evidence>
<comment type="catalytic activity">
    <reaction evidence="1">
        <text>Hydrolysis of terminal, non-reducing beta-D-glucosyl residues with release of beta-D-glucose.</text>
        <dbReference type="EC" id="3.2.1.21"/>
    </reaction>
</comment>
<sequence>MITNLRVGMALQEDDDAMLKRAMQSAKESDMAILVVGHNKDSEGEGGDRPDMDLPGRSNELVSAVCAANPNTVVVVQAASATTMPWVDQARALVLSWYQGQDNGYALARVLLRACNFSGKTPITFPKNLADHGSSTWFPGEAANDHTMIGEGV</sequence>
<dbReference type="InterPro" id="IPR050288">
    <property type="entry name" value="Cellulose_deg_GH3"/>
</dbReference>
<keyword evidence="6" id="KW-0326">Glycosidase</keyword>
<dbReference type="GO" id="GO:0009251">
    <property type="term" value="P:glucan catabolic process"/>
    <property type="evidence" value="ECO:0007669"/>
    <property type="project" value="TreeGrafter"/>
</dbReference>
<comment type="similarity">
    <text evidence="2">Belongs to the glycosyl hydrolase 3 family.</text>
</comment>
<dbReference type="PANTHER" id="PTHR42715:SF3">
    <property type="entry name" value="BETA-GLUCOSIDASE B-RELATED"/>
    <property type="match status" value="1"/>
</dbReference>
<protein>
    <recommendedName>
        <fullName evidence="3">beta-glucosidase</fullName>
        <ecNumber evidence="3">3.2.1.21</ecNumber>
    </recommendedName>
</protein>
<dbReference type="Gene3D" id="3.40.50.1700">
    <property type="entry name" value="Glycoside hydrolase family 3 C-terminal domain"/>
    <property type="match status" value="1"/>
</dbReference>
<dbReference type="InterPro" id="IPR036962">
    <property type="entry name" value="Glyco_hydro_3_N_sf"/>
</dbReference>
<evidence type="ECO:0000256" key="5">
    <source>
        <dbReference type="ARBA" id="ARBA00023277"/>
    </source>
</evidence>
<dbReference type="AlphaFoldDB" id="A0A9W9PBZ0"/>
<reference evidence="9" key="2">
    <citation type="journal article" date="2023" name="IMA Fungus">
        <title>Comparative genomic study of the Penicillium genus elucidates a diverse pangenome and 15 lateral gene transfer events.</title>
        <authorList>
            <person name="Petersen C."/>
            <person name="Sorensen T."/>
            <person name="Nielsen M.R."/>
            <person name="Sondergaard T.E."/>
            <person name="Sorensen J.L."/>
            <person name="Fitzpatrick D.A."/>
            <person name="Frisvad J.C."/>
            <person name="Nielsen K.L."/>
        </authorList>
    </citation>
    <scope>NUCLEOTIDE SEQUENCE</scope>
    <source>
        <strain evidence="9">IBT 23319</strain>
    </source>
</reference>
<evidence type="ECO:0000259" key="8">
    <source>
        <dbReference type="Pfam" id="PF01915"/>
    </source>
</evidence>
<keyword evidence="10" id="KW-1185">Reference proteome</keyword>
<gene>
    <name evidence="9" type="ORF">N7469_002024</name>
</gene>
<dbReference type="Gene3D" id="3.20.20.300">
    <property type="entry name" value="Glycoside hydrolase, family 3, N-terminal domain"/>
    <property type="match status" value="1"/>
</dbReference>
<dbReference type="EMBL" id="JAPQKT010000002">
    <property type="protein sequence ID" value="KAJ5240433.1"/>
    <property type="molecule type" value="Genomic_DNA"/>
</dbReference>
<dbReference type="PANTHER" id="PTHR42715">
    <property type="entry name" value="BETA-GLUCOSIDASE"/>
    <property type="match status" value="1"/>
</dbReference>
<comment type="caution">
    <text evidence="9">The sequence shown here is derived from an EMBL/GenBank/DDBJ whole genome shotgun (WGS) entry which is preliminary data.</text>
</comment>
<accession>A0A9W9PBZ0</accession>
<dbReference type="Pfam" id="PF01915">
    <property type="entry name" value="Glyco_hydro_3_C"/>
    <property type="match status" value="1"/>
</dbReference>
<keyword evidence="4" id="KW-0378">Hydrolase</keyword>
<organism evidence="9 10">
    <name type="scientific">Penicillium citrinum</name>
    <dbReference type="NCBI Taxonomy" id="5077"/>
    <lineage>
        <taxon>Eukaryota</taxon>
        <taxon>Fungi</taxon>
        <taxon>Dikarya</taxon>
        <taxon>Ascomycota</taxon>
        <taxon>Pezizomycotina</taxon>
        <taxon>Eurotiomycetes</taxon>
        <taxon>Eurotiomycetidae</taxon>
        <taxon>Eurotiales</taxon>
        <taxon>Aspergillaceae</taxon>
        <taxon>Penicillium</taxon>
    </lineage>
</organism>
<dbReference type="RefSeq" id="XP_056503438.1">
    <property type="nucleotide sequence ID" value="XM_056640944.1"/>
</dbReference>